<keyword evidence="15 17" id="KW-0460">Magnesium</keyword>
<dbReference type="OrthoDB" id="9765468at2"/>
<keyword evidence="12 17" id="KW-0598">Phosphotransferase system</keyword>
<comment type="similarity">
    <text evidence="5 17">Belongs to the PEP-utilizing enzyme family.</text>
</comment>
<evidence type="ECO:0000256" key="11">
    <source>
        <dbReference type="ARBA" id="ARBA00022679"/>
    </source>
</evidence>
<evidence type="ECO:0000256" key="4">
    <source>
        <dbReference type="ARBA" id="ARBA00004496"/>
    </source>
</evidence>
<evidence type="ECO:0000256" key="1">
    <source>
        <dbReference type="ARBA" id="ARBA00000683"/>
    </source>
</evidence>
<evidence type="ECO:0000256" key="7">
    <source>
        <dbReference type="ARBA" id="ARBA00016544"/>
    </source>
</evidence>
<gene>
    <name evidence="25" type="primary">ptsP</name>
    <name evidence="25" type="ORF">EFW17_21680</name>
</gene>
<comment type="function">
    <text evidence="3 17">General (non sugar-specific) component of the phosphoenolpyruvate-dependent sugar phosphotransferase system (sugar PTS). This major carbohydrate active-transport system catalyzes the phosphorylation of incoming sugar substrates concomitantly with their translocation across the cell membrane. Enzyme I transfers the phosphoryl group from phosphoenolpyruvate (PEP) to the phosphoryl carrier protein (HPr).</text>
</comment>
<dbReference type="Pfam" id="PF00391">
    <property type="entry name" value="PEP-utilizers"/>
    <property type="match status" value="1"/>
</dbReference>
<dbReference type="SUPFAM" id="SSF47831">
    <property type="entry name" value="Enzyme I of the PEP:sugar phosphotransferase system HPr-binding (sub)domain"/>
    <property type="match status" value="1"/>
</dbReference>
<evidence type="ECO:0000256" key="12">
    <source>
        <dbReference type="ARBA" id="ARBA00022683"/>
    </source>
</evidence>
<keyword evidence="26" id="KW-1185">Reference proteome</keyword>
<dbReference type="Pfam" id="PF02896">
    <property type="entry name" value="PEP-utilizers_C"/>
    <property type="match status" value="1"/>
</dbReference>
<dbReference type="AlphaFoldDB" id="A0A3N0E1I4"/>
<dbReference type="InterPro" id="IPR024692">
    <property type="entry name" value="PTS_EI"/>
</dbReference>
<dbReference type="InterPro" id="IPR015813">
    <property type="entry name" value="Pyrv/PenolPyrv_kinase-like_dom"/>
</dbReference>
<evidence type="ECO:0000259" key="24">
    <source>
        <dbReference type="Pfam" id="PF05524"/>
    </source>
</evidence>
<dbReference type="GO" id="GO:0005737">
    <property type="term" value="C:cytoplasm"/>
    <property type="evidence" value="ECO:0007669"/>
    <property type="project" value="UniProtKB-SubCell"/>
</dbReference>
<keyword evidence="11 17" id="KW-0808">Transferase</keyword>
<dbReference type="Pfam" id="PF05524">
    <property type="entry name" value="PEP-utilisers_N"/>
    <property type="match status" value="1"/>
</dbReference>
<evidence type="ECO:0000259" key="22">
    <source>
        <dbReference type="Pfam" id="PF00391"/>
    </source>
</evidence>
<dbReference type="InterPro" id="IPR036637">
    <property type="entry name" value="Phosphohistidine_dom_sf"/>
</dbReference>
<comment type="subcellular location">
    <subcellularLocation>
        <location evidence="4 17">Cytoplasm</location>
    </subcellularLocation>
</comment>
<keyword evidence="14 17" id="KW-0418">Kinase</keyword>
<dbReference type="Gene3D" id="3.20.20.60">
    <property type="entry name" value="Phosphoenolpyruvate-binding domains"/>
    <property type="match status" value="1"/>
</dbReference>
<keyword evidence="25" id="KW-0670">Pyruvate</keyword>
<feature type="binding site" evidence="19">
    <location>
        <position position="449"/>
    </location>
    <ligand>
        <name>phosphoenolpyruvate</name>
        <dbReference type="ChEBI" id="CHEBI:58702"/>
    </ligand>
</feature>
<evidence type="ECO:0000256" key="10">
    <source>
        <dbReference type="ARBA" id="ARBA00022597"/>
    </source>
</evidence>
<evidence type="ECO:0000256" key="19">
    <source>
        <dbReference type="PIRSR" id="PIRSR000732-2"/>
    </source>
</evidence>
<dbReference type="InterPro" id="IPR006318">
    <property type="entry name" value="PTS_EI-like"/>
</dbReference>
<dbReference type="InterPro" id="IPR018274">
    <property type="entry name" value="PEP_util_AS"/>
</dbReference>
<dbReference type="InterPro" id="IPR000121">
    <property type="entry name" value="PEP_util_C"/>
</dbReference>
<comment type="cofactor">
    <cofactor evidence="2 17 20">
        <name>Mg(2+)</name>
        <dbReference type="ChEBI" id="CHEBI:18420"/>
    </cofactor>
</comment>
<protein>
    <recommendedName>
        <fullName evidence="7 17">Phosphoenolpyruvate-protein phosphotransferase</fullName>
        <ecNumber evidence="6 17">2.7.3.9</ecNumber>
    </recommendedName>
    <alternativeName>
        <fullName evidence="16 17">Phosphotransferase system, enzyme I</fullName>
    </alternativeName>
</protein>
<dbReference type="EC" id="2.7.3.9" evidence="6 17"/>
<dbReference type="Gene3D" id="1.10.274.10">
    <property type="entry name" value="PtsI, HPr-binding domain"/>
    <property type="match status" value="1"/>
</dbReference>
<feature type="binding site" evidence="20">
    <location>
        <position position="415"/>
    </location>
    <ligand>
        <name>Mg(2+)</name>
        <dbReference type="ChEBI" id="CHEBI:18420"/>
    </ligand>
</feature>
<dbReference type="InterPro" id="IPR008279">
    <property type="entry name" value="PEP-util_enz_mobile_dom"/>
</dbReference>
<reference evidence="25 26" key="1">
    <citation type="submission" date="2018-11" db="EMBL/GenBank/DDBJ databases">
        <title>The genome draft of YIM 96095.</title>
        <authorList>
            <person name="Tang S.-K."/>
            <person name="Chunyu W.-X."/>
            <person name="Feng Y.-Z."/>
        </authorList>
    </citation>
    <scope>NUCLEOTIDE SEQUENCE [LARGE SCALE GENOMIC DNA]</scope>
    <source>
        <strain evidence="25 26">YIM 96095</strain>
    </source>
</reference>
<evidence type="ECO:0000256" key="17">
    <source>
        <dbReference type="PIRNR" id="PIRNR000732"/>
    </source>
</evidence>
<evidence type="ECO:0000256" key="2">
    <source>
        <dbReference type="ARBA" id="ARBA00001946"/>
    </source>
</evidence>
<comment type="caution">
    <text evidence="25">The sequence shown here is derived from an EMBL/GenBank/DDBJ whole genome shotgun (WGS) entry which is preliminary data.</text>
</comment>
<keyword evidence="8 17" id="KW-0813">Transport</keyword>
<evidence type="ECO:0000256" key="18">
    <source>
        <dbReference type="PIRSR" id="PIRSR000732-1"/>
    </source>
</evidence>
<evidence type="ECO:0000256" key="20">
    <source>
        <dbReference type="PIRSR" id="PIRSR000732-3"/>
    </source>
</evidence>
<sequence>MARTLTGVGVSPGVGHGPVLRLHRSVPEPPEGHQHSGDADAESRRALRALEETARDLDDRGERAGGHAREVLTAQALMARDPTLGDDVRRRVGEGASAARAVSEAMAVYRGMLATAGEYMAARVADLDDVRDRAVARLLGVTVPGVPESTNPFVLVANDLAPADTALLDPDMVLGFVTREGGPTSHTAILARALGLPAVVACPGAETIPDGASLLVDGATGEVVRDPRPPAVARVRARTRERDSVAAETTGPGRTADGHPVPLLANIGGPDDLPSALRNGAEGVGLYRTELLFLDRADSPSHDEQVAAYRAVLEAFPGGTVTVRTLDAGADKPLEFLSRPQGAEPNPALGLRGLRMLRHAPGTLAAQLRALAEAARGTEAELGVMAPMVTDVADTEWFVAAAAEAGVSHAGVMLEVPAAALRARHLAEAAEFFSIGTNDLTQYACAADREISALGAFQDPWQPGVLDLVATAARAATATGRPCGVCGEAAGDPMLSCVLVGLGVTSLSMGAFALPLVRAALARTTHDQCREAAAAALDARDARAAKHAARERLPGIASLGL</sequence>
<evidence type="ECO:0000256" key="3">
    <source>
        <dbReference type="ARBA" id="ARBA00002728"/>
    </source>
</evidence>
<evidence type="ECO:0000256" key="5">
    <source>
        <dbReference type="ARBA" id="ARBA00007837"/>
    </source>
</evidence>
<evidence type="ECO:0000256" key="13">
    <source>
        <dbReference type="ARBA" id="ARBA00022723"/>
    </source>
</evidence>
<feature type="binding site" evidence="19">
    <location>
        <begin position="438"/>
        <end position="439"/>
    </location>
    <ligand>
        <name>phosphoenolpyruvate</name>
        <dbReference type="ChEBI" id="CHEBI:58702"/>
    </ligand>
</feature>
<organism evidence="25 26">
    <name type="scientific">Halostreptopolyspora alba</name>
    <dbReference type="NCBI Taxonomy" id="2487137"/>
    <lineage>
        <taxon>Bacteria</taxon>
        <taxon>Bacillati</taxon>
        <taxon>Actinomycetota</taxon>
        <taxon>Actinomycetes</taxon>
        <taxon>Streptosporangiales</taxon>
        <taxon>Nocardiopsidaceae</taxon>
        <taxon>Halostreptopolyspora</taxon>
    </lineage>
</organism>
<dbReference type="PANTHER" id="PTHR46244:SF3">
    <property type="entry name" value="PHOSPHOENOLPYRUVATE-PROTEIN PHOSPHOTRANSFERASE"/>
    <property type="match status" value="1"/>
</dbReference>
<dbReference type="GO" id="GO:0046872">
    <property type="term" value="F:metal ion binding"/>
    <property type="evidence" value="ECO:0007669"/>
    <property type="project" value="UniProtKB-KW"/>
</dbReference>
<feature type="binding site" evidence="19">
    <location>
        <position position="288"/>
    </location>
    <ligand>
        <name>phosphoenolpyruvate</name>
        <dbReference type="ChEBI" id="CHEBI:58702"/>
    </ligand>
</feature>
<feature type="region of interest" description="Disordered" evidence="21">
    <location>
        <begin position="1"/>
        <end position="43"/>
    </location>
</feature>
<feature type="active site" description="Proton donor" evidence="18">
    <location>
        <position position="486"/>
    </location>
</feature>
<dbReference type="PROSITE" id="PS00370">
    <property type="entry name" value="PEP_ENZYMES_PHOS_SITE"/>
    <property type="match status" value="1"/>
</dbReference>
<feature type="domain" description="PEP-utilising enzyme mobile" evidence="22">
    <location>
        <begin position="153"/>
        <end position="221"/>
    </location>
</feature>
<dbReference type="NCBIfam" id="TIGR01417">
    <property type="entry name" value="PTS_I_fam"/>
    <property type="match status" value="1"/>
</dbReference>
<feature type="compositionally biased region" description="Basic and acidic residues" evidence="21">
    <location>
        <begin position="30"/>
        <end position="43"/>
    </location>
</feature>
<evidence type="ECO:0000256" key="16">
    <source>
        <dbReference type="ARBA" id="ARBA00033235"/>
    </source>
</evidence>
<dbReference type="RefSeq" id="WP_123203284.1">
    <property type="nucleotide sequence ID" value="NZ_RJMB01000031.1"/>
</dbReference>
<evidence type="ECO:0000313" key="25">
    <source>
        <dbReference type="EMBL" id="RNL81646.1"/>
    </source>
</evidence>
<dbReference type="GO" id="GO:0016301">
    <property type="term" value="F:kinase activity"/>
    <property type="evidence" value="ECO:0007669"/>
    <property type="project" value="UniProtKB-KW"/>
</dbReference>
<evidence type="ECO:0000313" key="26">
    <source>
        <dbReference type="Proteomes" id="UP000269198"/>
    </source>
</evidence>
<evidence type="ECO:0000256" key="21">
    <source>
        <dbReference type="SAM" id="MobiDB-lite"/>
    </source>
</evidence>
<dbReference type="PANTHER" id="PTHR46244">
    <property type="entry name" value="PHOSPHOENOLPYRUVATE-PROTEIN PHOSPHOTRANSFERASE"/>
    <property type="match status" value="1"/>
</dbReference>
<keyword evidence="13 17" id="KW-0479">Metal-binding</keyword>
<dbReference type="EMBL" id="RJMB01000031">
    <property type="protein sequence ID" value="RNL81646.1"/>
    <property type="molecule type" value="Genomic_DNA"/>
</dbReference>
<dbReference type="GO" id="GO:0008965">
    <property type="term" value="F:phosphoenolpyruvate-protein phosphotransferase activity"/>
    <property type="evidence" value="ECO:0007669"/>
    <property type="project" value="UniProtKB-EC"/>
</dbReference>
<feature type="binding site" evidence="19">
    <location>
        <position position="324"/>
    </location>
    <ligand>
        <name>phosphoenolpyruvate</name>
        <dbReference type="ChEBI" id="CHEBI:58702"/>
    </ligand>
</feature>
<keyword evidence="9 17" id="KW-0963">Cytoplasm</keyword>
<evidence type="ECO:0000256" key="6">
    <source>
        <dbReference type="ARBA" id="ARBA00012232"/>
    </source>
</evidence>
<dbReference type="InterPro" id="IPR036618">
    <property type="entry name" value="PtsI_HPr-bd_sf"/>
</dbReference>
<feature type="domain" description="PEP-utilising enzyme C-terminal" evidence="23">
    <location>
        <begin position="246"/>
        <end position="524"/>
    </location>
</feature>
<evidence type="ECO:0000256" key="9">
    <source>
        <dbReference type="ARBA" id="ARBA00022490"/>
    </source>
</evidence>
<name>A0A3N0E1I4_9ACTN</name>
<evidence type="ECO:0000256" key="8">
    <source>
        <dbReference type="ARBA" id="ARBA00022448"/>
    </source>
</evidence>
<feature type="domain" description="Phosphotransferase system enzyme I N-terminal" evidence="24">
    <location>
        <begin position="6"/>
        <end position="123"/>
    </location>
</feature>
<dbReference type="Proteomes" id="UP000269198">
    <property type="component" value="Unassembled WGS sequence"/>
</dbReference>
<accession>A0A3N0E1I4</accession>
<feature type="active site" description="Tele-phosphohistidine intermediate" evidence="18">
    <location>
        <position position="186"/>
    </location>
</feature>
<comment type="catalytic activity">
    <reaction evidence="1 17">
        <text>L-histidyl-[protein] + phosphoenolpyruvate = N(pros)-phospho-L-histidyl-[protein] + pyruvate</text>
        <dbReference type="Rhea" id="RHEA:23880"/>
        <dbReference type="Rhea" id="RHEA-COMP:9745"/>
        <dbReference type="Rhea" id="RHEA-COMP:9746"/>
        <dbReference type="ChEBI" id="CHEBI:15361"/>
        <dbReference type="ChEBI" id="CHEBI:29979"/>
        <dbReference type="ChEBI" id="CHEBI:58702"/>
        <dbReference type="ChEBI" id="CHEBI:64837"/>
        <dbReference type="EC" id="2.7.3.9"/>
    </reaction>
</comment>
<keyword evidence="10 17" id="KW-0762">Sugar transport</keyword>
<evidence type="ECO:0000256" key="14">
    <source>
        <dbReference type="ARBA" id="ARBA00022777"/>
    </source>
</evidence>
<dbReference type="InterPro" id="IPR040442">
    <property type="entry name" value="Pyrv_kinase-like_dom_sf"/>
</dbReference>
<dbReference type="InterPro" id="IPR008731">
    <property type="entry name" value="PTS_EIN"/>
</dbReference>
<dbReference type="PRINTS" id="PR01736">
    <property type="entry name" value="PHPHTRNFRASE"/>
</dbReference>
<dbReference type="PIRSF" id="PIRSF000732">
    <property type="entry name" value="PTS_enzyme_I"/>
    <property type="match status" value="1"/>
</dbReference>
<evidence type="ECO:0000259" key="23">
    <source>
        <dbReference type="Pfam" id="PF02896"/>
    </source>
</evidence>
<dbReference type="Gene3D" id="3.50.30.10">
    <property type="entry name" value="Phosphohistidine domain"/>
    <property type="match status" value="1"/>
</dbReference>
<proteinExistence type="inferred from homology"/>
<dbReference type="SUPFAM" id="SSF51621">
    <property type="entry name" value="Phosphoenolpyruvate/pyruvate domain"/>
    <property type="match status" value="1"/>
</dbReference>
<feature type="binding site" evidence="20">
    <location>
        <position position="439"/>
    </location>
    <ligand>
        <name>Mg(2+)</name>
        <dbReference type="ChEBI" id="CHEBI:18420"/>
    </ligand>
</feature>
<evidence type="ECO:0000256" key="15">
    <source>
        <dbReference type="ARBA" id="ARBA00022842"/>
    </source>
</evidence>
<dbReference type="SUPFAM" id="SSF52009">
    <property type="entry name" value="Phosphohistidine domain"/>
    <property type="match status" value="1"/>
</dbReference>
<dbReference type="InterPro" id="IPR050499">
    <property type="entry name" value="PEP-utilizing_PTS_enzyme"/>
</dbReference>
<feature type="region of interest" description="Disordered" evidence="21">
    <location>
        <begin position="235"/>
        <end position="260"/>
    </location>
</feature>
<dbReference type="GO" id="GO:0009401">
    <property type="term" value="P:phosphoenolpyruvate-dependent sugar phosphotransferase system"/>
    <property type="evidence" value="ECO:0007669"/>
    <property type="project" value="UniProtKB-KW"/>
</dbReference>